<dbReference type="InterPro" id="IPR036747">
    <property type="entry name" value="ASF1-like_sf"/>
</dbReference>
<reference evidence="8" key="3">
    <citation type="submission" date="2020-12" db="UniProtKB">
        <authorList>
            <consortium name="EnsemblPlants"/>
        </authorList>
    </citation>
    <scope>IDENTIFICATION</scope>
</reference>
<reference evidence="7 9" key="2">
    <citation type="journal article" date="2018" name="Plant J.">
        <title>The Physcomitrella patens chromosome-scale assembly reveals moss genome structure and evolution.</title>
        <authorList>
            <person name="Lang D."/>
            <person name="Ullrich K.K."/>
            <person name="Murat F."/>
            <person name="Fuchs J."/>
            <person name="Jenkins J."/>
            <person name="Haas F.B."/>
            <person name="Piednoel M."/>
            <person name="Gundlach H."/>
            <person name="Van Bel M."/>
            <person name="Meyberg R."/>
            <person name="Vives C."/>
            <person name="Morata J."/>
            <person name="Symeonidi A."/>
            <person name="Hiss M."/>
            <person name="Muchero W."/>
            <person name="Kamisugi Y."/>
            <person name="Saleh O."/>
            <person name="Blanc G."/>
            <person name="Decker E.L."/>
            <person name="van Gessel N."/>
            <person name="Grimwood J."/>
            <person name="Hayes R.D."/>
            <person name="Graham S.W."/>
            <person name="Gunter L.E."/>
            <person name="McDaniel S.F."/>
            <person name="Hoernstein S.N.W."/>
            <person name="Larsson A."/>
            <person name="Li F.W."/>
            <person name="Perroud P.F."/>
            <person name="Phillips J."/>
            <person name="Ranjan P."/>
            <person name="Rokshar D.S."/>
            <person name="Rothfels C.J."/>
            <person name="Schneider L."/>
            <person name="Shu S."/>
            <person name="Stevenson D.W."/>
            <person name="Thummler F."/>
            <person name="Tillich M."/>
            <person name="Villarreal Aguilar J.C."/>
            <person name="Widiez T."/>
            <person name="Wong G.K."/>
            <person name="Wymore A."/>
            <person name="Zhang Y."/>
            <person name="Zimmer A.D."/>
            <person name="Quatrano R.S."/>
            <person name="Mayer K.F.X."/>
            <person name="Goodstein D."/>
            <person name="Casacuberta J.M."/>
            <person name="Vandepoele K."/>
            <person name="Reski R."/>
            <person name="Cuming A.C."/>
            <person name="Tuskan G.A."/>
            <person name="Maumus F."/>
            <person name="Salse J."/>
            <person name="Schmutz J."/>
            <person name="Rensing S.A."/>
        </authorList>
    </citation>
    <scope>NUCLEOTIDE SEQUENCE [LARGE SCALE GENOMIC DNA]</scope>
    <source>
        <strain evidence="8 9">cv. Gransden 2004</strain>
    </source>
</reference>
<dbReference type="Proteomes" id="UP000006727">
    <property type="component" value="Chromosome 23"/>
</dbReference>
<gene>
    <name evidence="8" type="primary">LOC112275629</name>
    <name evidence="7" type="ORF">PHYPA_028429</name>
</gene>
<keyword evidence="9" id="KW-1185">Reference proteome</keyword>
<dbReference type="FunCoup" id="A9TU27">
    <property type="interactions" value="3689"/>
</dbReference>
<dbReference type="KEGG" id="ppp:112275629"/>
<dbReference type="Gramene" id="Pp3c23_22130V3.1">
    <property type="protein sequence ID" value="Pp3c23_22130V3.1"/>
    <property type="gene ID" value="Pp3c23_22130"/>
</dbReference>
<dbReference type="GO" id="GO:0008361">
    <property type="term" value="P:regulation of cell size"/>
    <property type="evidence" value="ECO:0007669"/>
    <property type="project" value="UniProtKB-ARBA"/>
</dbReference>
<accession>A9TU27</accession>
<sequence length="207" mass="23095">MAAVNVTNVSVLDNPSIFTNPFQFEISYECLLPLRDDLEWKLIYVGSAEDEKYDQVLESVLVGPVNVGHYRFVFQADPPQLSRIPEKDIVGVTVLLLTCSYQGQEFIRVGYYVNNDYIEESLREEPPASVIIDKVQRNILADKPRVTKFPIVYHSSEPVMAPVEPELVHSGCSSLPSAMDVSSGCMPLPPTTSPMINCGMRPLQEVC</sequence>
<dbReference type="GO" id="GO:0042393">
    <property type="term" value="F:histone binding"/>
    <property type="evidence" value="ECO:0000318"/>
    <property type="project" value="GO_Central"/>
</dbReference>
<dbReference type="Gramene" id="Pp3c23_22130V3.2">
    <property type="protein sequence ID" value="Pp3c23_22130V3.2"/>
    <property type="gene ID" value="Pp3c23_22130"/>
</dbReference>
<dbReference type="OrthoDB" id="29755at2759"/>
<dbReference type="PaxDb" id="3218-PP1S319_51V6.1"/>
<dbReference type="OMA" id="FYVNNDY"/>
<dbReference type="HOGENOM" id="CLU_060354_1_2_1"/>
<dbReference type="GO" id="GO:0000785">
    <property type="term" value="C:chromatin"/>
    <property type="evidence" value="ECO:0000318"/>
    <property type="project" value="GO_Central"/>
</dbReference>
<dbReference type="eggNOG" id="KOG3265">
    <property type="taxonomic scope" value="Eukaryota"/>
</dbReference>
<proteinExistence type="inferred from homology"/>
<organism evidence="7">
    <name type="scientific">Physcomitrium patens</name>
    <name type="common">Spreading-leaved earth moss</name>
    <name type="synonym">Physcomitrella patens</name>
    <dbReference type="NCBI Taxonomy" id="3218"/>
    <lineage>
        <taxon>Eukaryota</taxon>
        <taxon>Viridiplantae</taxon>
        <taxon>Streptophyta</taxon>
        <taxon>Embryophyta</taxon>
        <taxon>Bryophyta</taxon>
        <taxon>Bryophytina</taxon>
        <taxon>Bryopsida</taxon>
        <taxon>Funariidae</taxon>
        <taxon>Funariales</taxon>
        <taxon>Funariaceae</taxon>
        <taxon>Physcomitrium</taxon>
    </lineage>
</organism>
<dbReference type="EnsemblPlants" id="Pp3c23_22130V3.2">
    <property type="protein sequence ID" value="Pp3c23_22130V3.2"/>
    <property type="gene ID" value="Pp3c23_22130"/>
</dbReference>
<comment type="subcellular location">
    <subcellularLocation>
        <location evidence="1">Nucleus</location>
    </subcellularLocation>
</comment>
<evidence type="ECO:0000313" key="7">
    <source>
        <dbReference type="EMBL" id="PNR29735.1"/>
    </source>
</evidence>
<comment type="similarity">
    <text evidence="2">Belongs to the ASF1 family.</text>
</comment>
<keyword evidence="3" id="KW-0805">Transcription regulation</keyword>
<keyword evidence="5" id="KW-0143">Chaperone</keyword>
<evidence type="ECO:0000256" key="6">
    <source>
        <dbReference type="ARBA" id="ARBA00023242"/>
    </source>
</evidence>
<dbReference type="Gene3D" id="2.60.40.1490">
    <property type="entry name" value="Histone chaperone ASF1-like"/>
    <property type="match status" value="1"/>
</dbReference>
<dbReference type="RefSeq" id="XP_024361935.1">
    <property type="nucleotide sequence ID" value="XM_024506167.2"/>
</dbReference>
<keyword evidence="6" id="KW-0539">Nucleus</keyword>
<evidence type="ECO:0000256" key="2">
    <source>
        <dbReference type="ARBA" id="ARBA00006051"/>
    </source>
</evidence>
<keyword evidence="4" id="KW-0804">Transcription</keyword>
<evidence type="ECO:0000256" key="3">
    <source>
        <dbReference type="ARBA" id="ARBA00023015"/>
    </source>
</evidence>
<evidence type="ECO:0000313" key="9">
    <source>
        <dbReference type="Proteomes" id="UP000006727"/>
    </source>
</evidence>
<dbReference type="GO" id="GO:0010091">
    <property type="term" value="P:trichome branching"/>
    <property type="evidence" value="ECO:0007669"/>
    <property type="project" value="UniProtKB-ARBA"/>
</dbReference>
<evidence type="ECO:0000313" key="8">
    <source>
        <dbReference type="EnsemblPlants" id="Pp3c23_22130V3.1"/>
    </source>
</evidence>
<dbReference type="PANTHER" id="PTHR12040">
    <property type="entry name" value="ANTI-SILENCING PROTEIN 1"/>
    <property type="match status" value="1"/>
</dbReference>
<reference evidence="7 9" key="1">
    <citation type="journal article" date="2008" name="Science">
        <title>The Physcomitrella genome reveals evolutionary insights into the conquest of land by plants.</title>
        <authorList>
            <person name="Rensing S."/>
            <person name="Lang D."/>
            <person name="Zimmer A."/>
            <person name="Terry A."/>
            <person name="Salamov A."/>
            <person name="Shapiro H."/>
            <person name="Nishiyama T."/>
            <person name="Perroud P.-F."/>
            <person name="Lindquist E."/>
            <person name="Kamisugi Y."/>
            <person name="Tanahashi T."/>
            <person name="Sakakibara K."/>
            <person name="Fujita T."/>
            <person name="Oishi K."/>
            <person name="Shin-I T."/>
            <person name="Kuroki Y."/>
            <person name="Toyoda A."/>
            <person name="Suzuki Y."/>
            <person name="Hashimoto A."/>
            <person name="Yamaguchi K."/>
            <person name="Sugano A."/>
            <person name="Kohara Y."/>
            <person name="Fujiyama A."/>
            <person name="Anterola A."/>
            <person name="Aoki S."/>
            <person name="Ashton N."/>
            <person name="Barbazuk W.B."/>
            <person name="Barker E."/>
            <person name="Bennetzen J."/>
            <person name="Bezanilla M."/>
            <person name="Blankenship R."/>
            <person name="Cho S.H."/>
            <person name="Dutcher S."/>
            <person name="Estelle M."/>
            <person name="Fawcett J.A."/>
            <person name="Gundlach H."/>
            <person name="Hanada K."/>
            <person name="Heyl A."/>
            <person name="Hicks K.A."/>
            <person name="Hugh J."/>
            <person name="Lohr M."/>
            <person name="Mayer K."/>
            <person name="Melkozernov A."/>
            <person name="Murata T."/>
            <person name="Nelson D."/>
            <person name="Pils B."/>
            <person name="Prigge M."/>
            <person name="Reiss B."/>
            <person name="Renner T."/>
            <person name="Rombauts S."/>
            <person name="Rushton P."/>
            <person name="Sanderfoot A."/>
            <person name="Schween G."/>
            <person name="Shiu S.-H."/>
            <person name="Stueber K."/>
            <person name="Theodoulou F.L."/>
            <person name="Tu H."/>
            <person name="Van de Peer Y."/>
            <person name="Verrier P.J."/>
            <person name="Waters E."/>
            <person name="Wood A."/>
            <person name="Yang L."/>
            <person name="Cove D."/>
            <person name="Cuming A."/>
            <person name="Hasebe M."/>
            <person name="Lucas S."/>
            <person name="Mishler D.B."/>
            <person name="Reski R."/>
            <person name="Grigoriev I."/>
            <person name="Quatrano R.S."/>
            <person name="Boore J.L."/>
        </authorList>
    </citation>
    <scope>NUCLEOTIDE SEQUENCE [LARGE SCALE GENOMIC DNA]</scope>
    <source>
        <strain evidence="8 9">cv. Gransden 2004</strain>
    </source>
</reference>
<dbReference type="GO" id="GO:0005634">
    <property type="term" value="C:nucleus"/>
    <property type="evidence" value="ECO:0000318"/>
    <property type="project" value="GO_Central"/>
</dbReference>
<evidence type="ECO:0000256" key="1">
    <source>
        <dbReference type="ARBA" id="ARBA00004123"/>
    </source>
</evidence>
<dbReference type="Pfam" id="PF04729">
    <property type="entry name" value="ASF1_hist_chap"/>
    <property type="match status" value="1"/>
</dbReference>
<dbReference type="AlphaFoldDB" id="A9TU27"/>
<name>A9TU27_PHYPA</name>
<dbReference type="FunFam" id="2.60.40.1490:FF:000001">
    <property type="entry name" value="Histone chaperone ASF1"/>
    <property type="match status" value="1"/>
</dbReference>
<dbReference type="EnsemblPlants" id="Pp3c23_22130V3.1">
    <property type="protein sequence ID" value="Pp3c23_22130V3.1"/>
    <property type="gene ID" value="Pp3c23_22130"/>
</dbReference>
<evidence type="ECO:0000256" key="4">
    <source>
        <dbReference type="ARBA" id="ARBA00023163"/>
    </source>
</evidence>
<dbReference type="GO" id="GO:0031567">
    <property type="term" value="P:mitotic cell size control checkpoint signaling"/>
    <property type="evidence" value="ECO:0007669"/>
    <property type="project" value="UniProtKB-ARBA"/>
</dbReference>
<dbReference type="EMBL" id="ABEU02000023">
    <property type="protein sequence ID" value="PNR29735.1"/>
    <property type="molecule type" value="Genomic_DNA"/>
</dbReference>
<evidence type="ECO:0000256" key="5">
    <source>
        <dbReference type="ARBA" id="ARBA00023186"/>
    </source>
</evidence>
<dbReference type="SUPFAM" id="SSF101546">
    <property type="entry name" value="ASF1-like"/>
    <property type="match status" value="1"/>
</dbReference>
<dbReference type="STRING" id="3218.A9TU27"/>
<dbReference type="GeneID" id="112275629"/>
<dbReference type="PANTHER" id="PTHR12040:SF0">
    <property type="entry name" value="HISTONE CHAPERONE ASF1"/>
    <property type="match status" value="1"/>
</dbReference>
<dbReference type="InterPro" id="IPR006818">
    <property type="entry name" value="ASF1-like"/>
</dbReference>
<protein>
    <submittedName>
        <fullName evidence="7 8">Uncharacterized protein</fullName>
    </submittedName>
</protein>
<dbReference type="GO" id="GO:0006335">
    <property type="term" value="P:DNA replication-dependent chromatin assembly"/>
    <property type="evidence" value="ECO:0000318"/>
    <property type="project" value="GO_Central"/>
</dbReference>
<dbReference type="GO" id="GO:0000724">
    <property type="term" value="P:double-strand break repair via homologous recombination"/>
    <property type="evidence" value="ECO:0007669"/>
    <property type="project" value="UniProtKB-ARBA"/>
</dbReference>